<dbReference type="Proteomes" id="UP000078555">
    <property type="component" value="Unassembled WGS sequence"/>
</dbReference>
<keyword evidence="2 5" id="KW-0813">Transport</keyword>
<evidence type="ECO:0000256" key="3">
    <source>
        <dbReference type="ARBA" id="ARBA00022781"/>
    </source>
</evidence>
<dbReference type="Proteomes" id="UP000078550">
    <property type="component" value="Unassembled WGS sequence"/>
</dbReference>
<evidence type="ECO:0000313" key="7">
    <source>
        <dbReference type="EMBL" id="SBT30690.1"/>
    </source>
</evidence>
<dbReference type="SUPFAM" id="SSF118203">
    <property type="entry name" value="Vacuolar ATP synthase subunit C"/>
    <property type="match status" value="1"/>
</dbReference>
<evidence type="ECO:0000256" key="6">
    <source>
        <dbReference type="SAM" id="MobiDB-lite"/>
    </source>
</evidence>
<comment type="similarity">
    <text evidence="1 5">Belongs to the V-ATPase C subunit family.</text>
</comment>
<dbReference type="PANTHER" id="PTHR10137">
    <property type="entry name" value="V-TYPE PROTON ATPASE SUBUNIT C"/>
    <property type="match status" value="1"/>
</dbReference>
<keyword evidence="10" id="KW-1185">Reference proteome</keyword>
<evidence type="ECO:0000256" key="2">
    <source>
        <dbReference type="ARBA" id="ARBA00022448"/>
    </source>
</evidence>
<evidence type="ECO:0000313" key="10">
    <source>
        <dbReference type="Proteomes" id="UP000078555"/>
    </source>
</evidence>
<evidence type="ECO:0000313" key="9">
    <source>
        <dbReference type="Proteomes" id="UP000078550"/>
    </source>
</evidence>
<keyword evidence="3 5" id="KW-0375">Hydrogen ion transport</keyword>
<evidence type="ECO:0000256" key="5">
    <source>
        <dbReference type="RuleBase" id="RU364010"/>
    </source>
</evidence>
<sequence>MDVWIDVWIDVCIDLTSAIKILFKITHHAFAFSRRDNSGQCRSKRRGPPGEAEAQRKRVTFPNWRRNGIGLELGIEVSGEVGKVGKPLQKPLQKPPQKPLQKPPQKPPQKPRQRQRRKGGRSNMSEIPMCLFIACSTRDNTSREYIYTILKNRLLGSQVCIDTNILDVPTNLKFCSFDDLLKCADDLQKYDVYAYGCLKKIEKIAKEYDENIELKIIYQRQHINIDQYIRRFSWDDAKYPRNRSLTETIDIMINNVTKLTDEIQIKCSILNDLKEKKKKDIPKNEKNNFFFKNLNEILTPQIVSKSDFMETEYITTLIAYVHKNKIDEWLNNYESFCEYVVPRSTQQFQNLEDKDGNTLWKVFVFKKFSHNFMQAAKLKNFIVKSFLYDEKKYNDIMESRTKIEAEIIRQETFLRRMCLAAFSDIFIAFIHLNILRVFCESVLRFGVPPNFASFSIRINGESKEKKVRKKLYDIFSNSDSIGKNYIKRSDENDEEIYPYVSVSFKI</sequence>
<dbReference type="GO" id="GO:0046961">
    <property type="term" value="F:proton-transporting ATPase activity, rotational mechanism"/>
    <property type="evidence" value="ECO:0007669"/>
    <property type="project" value="InterPro"/>
</dbReference>
<accession>A0A1A8YIG5</accession>
<dbReference type="EMBL" id="FLRD01000008">
    <property type="protein sequence ID" value="SBT30690.1"/>
    <property type="molecule type" value="Genomic_DNA"/>
</dbReference>
<dbReference type="Gene3D" id="3.30.70.100">
    <property type="match status" value="1"/>
</dbReference>
<keyword evidence="4 5" id="KW-0406">Ion transport</keyword>
<dbReference type="GO" id="GO:0000221">
    <property type="term" value="C:vacuolar proton-transporting V-type ATPase, V1 domain"/>
    <property type="evidence" value="ECO:0007669"/>
    <property type="project" value="TreeGrafter"/>
</dbReference>
<evidence type="ECO:0000256" key="4">
    <source>
        <dbReference type="ARBA" id="ARBA00023065"/>
    </source>
</evidence>
<dbReference type="InterPro" id="IPR004907">
    <property type="entry name" value="ATPase_V1-cplx_csu"/>
</dbReference>
<dbReference type="InterPro" id="IPR036132">
    <property type="entry name" value="Vac_ATP_synth_c_sf"/>
</dbReference>
<feature type="region of interest" description="Disordered" evidence="6">
    <location>
        <begin position="85"/>
        <end position="122"/>
    </location>
</feature>
<dbReference type="EMBL" id="FLRE01000015">
    <property type="protein sequence ID" value="SBT31329.1"/>
    <property type="molecule type" value="Genomic_DNA"/>
</dbReference>
<gene>
    <name evidence="7" type="ORF">POVWA1_003380</name>
    <name evidence="8" type="ORF">POVWA2_003540</name>
</gene>
<proteinExistence type="inferred from homology"/>
<protein>
    <recommendedName>
        <fullName evidence="5">V-type proton ATPase subunit C</fullName>
    </recommendedName>
</protein>
<comment type="subunit">
    <text evidence="5">V-ATPase is a heteromultimeric enzyme composed of a peripheral catalytic V1 complex (components A to H) attached to an integral membrane V0 proton pore complex.</text>
</comment>
<dbReference type="Pfam" id="PF03223">
    <property type="entry name" value="V-ATPase_C"/>
    <property type="match status" value="1"/>
</dbReference>
<feature type="region of interest" description="Disordered" evidence="6">
    <location>
        <begin position="35"/>
        <end position="58"/>
    </location>
</feature>
<feature type="compositionally biased region" description="Basic residues" evidence="6">
    <location>
        <begin position="109"/>
        <end position="120"/>
    </location>
</feature>
<dbReference type="Gene3D" id="1.20.1460.10">
    <property type="entry name" value="subunit c (vma5p) of the yeast v-atpase, domain 2"/>
    <property type="match status" value="1"/>
</dbReference>
<evidence type="ECO:0000256" key="1">
    <source>
        <dbReference type="ARBA" id="ARBA00006138"/>
    </source>
</evidence>
<dbReference type="AlphaFoldDB" id="A0A1A8YIG5"/>
<dbReference type="CDD" id="cd14785">
    <property type="entry name" value="V-ATPase_C"/>
    <property type="match status" value="1"/>
</dbReference>
<name>A0A1A8YIG5_PLAOA</name>
<organism evidence="8 9">
    <name type="scientific">Plasmodium ovale wallikeri</name>
    <dbReference type="NCBI Taxonomy" id="864142"/>
    <lineage>
        <taxon>Eukaryota</taxon>
        <taxon>Sar</taxon>
        <taxon>Alveolata</taxon>
        <taxon>Apicomplexa</taxon>
        <taxon>Aconoidasida</taxon>
        <taxon>Haemosporida</taxon>
        <taxon>Plasmodiidae</taxon>
        <taxon>Plasmodium</taxon>
        <taxon>Plasmodium (Plasmodium)</taxon>
    </lineage>
</organism>
<comment type="function">
    <text evidence="5">Subunit of the V1 complex of vacuolar(H+)-ATPase (V-ATPase), a multisubunit enzyme composed of a peripheral complex (V1) that hydrolyzes ATP and a membrane integral complex (V0) that translocates protons. V-ATPase is responsible for acidifying and maintaining the pH of intracellular compartments and in some cell types, is targeted to the plasma membrane, where it is responsible for acidifying the extracellular environment. Subunit C is necessary for the assembly of the catalytic sector of the enzyme and is likely to have a specific function in its catalytic activity.</text>
</comment>
<reference evidence="9 10" key="1">
    <citation type="submission" date="2016-05" db="EMBL/GenBank/DDBJ databases">
        <authorList>
            <person name="Naeem Raeece"/>
        </authorList>
    </citation>
    <scope>NUCLEOTIDE SEQUENCE [LARGE SCALE GENOMIC DNA]</scope>
</reference>
<feature type="compositionally biased region" description="Pro residues" evidence="6">
    <location>
        <begin position="93"/>
        <end position="108"/>
    </location>
</feature>
<dbReference type="Gene3D" id="3.30.70.1180">
    <property type="entry name" value="Vacuolar atp synthase subunit c, domain 1"/>
    <property type="match status" value="1"/>
</dbReference>
<reference evidence="8" key="2">
    <citation type="submission" date="2016-05" db="EMBL/GenBank/DDBJ databases">
        <authorList>
            <person name="Lavstsen T."/>
            <person name="Jespersen J.S."/>
        </authorList>
    </citation>
    <scope>NUCLEOTIDE SEQUENCE [LARGE SCALE GENOMIC DNA]</scope>
</reference>
<evidence type="ECO:0000313" key="8">
    <source>
        <dbReference type="EMBL" id="SBT31329.1"/>
    </source>
</evidence>
<dbReference type="PANTHER" id="PTHR10137:SF0">
    <property type="entry name" value="V-TYPE PROTON ATPASE SUBUNIT C"/>
    <property type="match status" value="1"/>
</dbReference>